<keyword evidence="8" id="KW-1015">Disulfide bond</keyword>
<dbReference type="EC" id="3.1.1.-" evidence="10"/>
<dbReference type="OrthoDB" id="3039123at2759"/>
<dbReference type="GO" id="GO:0045493">
    <property type="term" value="P:xylan catabolic process"/>
    <property type="evidence" value="ECO:0007669"/>
    <property type="project" value="UniProtKB-KW"/>
</dbReference>
<organism evidence="11 12">
    <name type="scientific">Didymosphaeria variabile</name>
    <dbReference type="NCBI Taxonomy" id="1932322"/>
    <lineage>
        <taxon>Eukaryota</taxon>
        <taxon>Fungi</taxon>
        <taxon>Dikarya</taxon>
        <taxon>Ascomycota</taxon>
        <taxon>Pezizomycotina</taxon>
        <taxon>Dothideomycetes</taxon>
        <taxon>Pleosporomycetidae</taxon>
        <taxon>Pleosporales</taxon>
        <taxon>Massarineae</taxon>
        <taxon>Didymosphaeriaceae</taxon>
        <taxon>Didymosphaeria</taxon>
    </lineage>
</organism>
<evidence type="ECO:0000313" key="12">
    <source>
        <dbReference type="Proteomes" id="UP001140513"/>
    </source>
</evidence>
<dbReference type="PANTHER" id="PTHR33938:SF15">
    <property type="entry name" value="FERULOYL ESTERASE B-RELATED"/>
    <property type="match status" value="1"/>
</dbReference>
<dbReference type="InterPro" id="IPR029058">
    <property type="entry name" value="AB_hydrolase_fold"/>
</dbReference>
<accession>A0A9W8XU43</accession>
<evidence type="ECO:0000256" key="2">
    <source>
        <dbReference type="ARBA" id="ARBA00022487"/>
    </source>
</evidence>
<dbReference type="SUPFAM" id="SSF53474">
    <property type="entry name" value="alpha/beta-Hydrolases"/>
    <property type="match status" value="1"/>
</dbReference>
<dbReference type="Pfam" id="PF07519">
    <property type="entry name" value="Tannase"/>
    <property type="match status" value="1"/>
</dbReference>
<keyword evidence="3" id="KW-0624">Polysaccharide degradation</keyword>
<dbReference type="GeneID" id="80905826"/>
<keyword evidence="4" id="KW-0479">Metal-binding</keyword>
<keyword evidence="6 10" id="KW-0378">Hydrolase</keyword>
<comment type="caution">
    <text evidence="11">The sequence shown here is derived from an EMBL/GenBank/DDBJ whole genome shotgun (WGS) entry which is preliminary data.</text>
</comment>
<keyword evidence="3" id="KW-0119">Carbohydrate metabolism</keyword>
<evidence type="ECO:0000256" key="8">
    <source>
        <dbReference type="ARBA" id="ARBA00023157"/>
    </source>
</evidence>
<dbReference type="Proteomes" id="UP001140513">
    <property type="component" value="Unassembled WGS sequence"/>
</dbReference>
<sequence length="535" mass="58523">MGISPDGFVSYSQLCKSVKTPRVMVLLCGLATMLLVQAITAIANPATSPSIARCSTLNYVSLKQFNASVINATYHATKSFNVSATFNDIPFCELQAQISYGTGSSLSFAVWMPDEFDYQHRFLAVGNGGFAGTLDTVSMMKQFNAGLALAVAGGNGGHEAGPNTGTGYLPFMHDPDQIRAWIHNGISIFTHAAKHIVEAYYGTAAKRSYYVGCSTGGAQGYALAQYHPHLFDGIYAGSPGFWYSHLMLSFLWNTQRTNVSDGCWFLDAVPQEADSAQKTTATNLTQTQLNLTNQAVLDACDALDGVQDRLIENPLQCSFSINSLACGGSAHPDRCLTPDQIEAAKLVYLGPGRADNEVSLYPGFSFGSESEWLLQEGSLGNEYAVPLLRNMVFDDLDWDPATFDWSSDVDLVNSRASVLIDSISTNLSTYRRTGCKFLTSQGWADPYNAGKLPVLHMEKIESFFEGGRKRLLSAIYEYHYLEPLIEWVETGTPPGQLVSSNPPDGSERTRKLCPWPETAHLVGENPDDWENYHCE</sequence>
<keyword evidence="5" id="KW-0732">Signal</keyword>
<dbReference type="GO" id="GO:0046872">
    <property type="term" value="F:metal ion binding"/>
    <property type="evidence" value="ECO:0007669"/>
    <property type="project" value="UniProtKB-KW"/>
</dbReference>
<proteinExistence type="inferred from homology"/>
<evidence type="ECO:0000256" key="7">
    <source>
        <dbReference type="ARBA" id="ARBA00022837"/>
    </source>
</evidence>
<gene>
    <name evidence="11" type="ORF">N0V89_002296</name>
</gene>
<keyword evidence="3" id="KW-0858">Xylan degradation</keyword>
<comment type="catalytic activity">
    <reaction evidence="9">
        <text>feruloyl-polysaccharide + H2O = ferulate + polysaccharide.</text>
        <dbReference type="EC" id="3.1.1.73"/>
    </reaction>
</comment>
<evidence type="ECO:0000256" key="4">
    <source>
        <dbReference type="ARBA" id="ARBA00022723"/>
    </source>
</evidence>
<evidence type="ECO:0000256" key="1">
    <source>
        <dbReference type="ARBA" id="ARBA00006249"/>
    </source>
</evidence>
<keyword evidence="2" id="KW-0719">Serine esterase</keyword>
<evidence type="ECO:0000256" key="5">
    <source>
        <dbReference type="ARBA" id="ARBA00022729"/>
    </source>
</evidence>
<evidence type="ECO:0000313" key="11">
    <source>
        <dbReference type="EMBL" id="KAJ4357720.1"/>
    </source>
</evidence>
<dbReference type="EMBL" id="JAPEUX010000002">
    <property type="protein sequence ID" value="KAJ4357720.1"/>
    <property type="molecule type" value="Genomic_DNA"/>
</dbReference>
<evidence type="ECO:0000256" key="9">
    <source>
        <dbReference type="ARBA" id="ARBA00034075"/>
    </source>
</evidence>
<dbReference type="RefSeq" id="XP_056074579.1">
    <property type="nucleotide sequence ID" value="XM_056211106.1"/>
</dbReference>
<dbReference type="InterPro" id="IPR011118">
    <property type="entry name" value="Tannase/feruloyl_esterase"/>
</dbReference>
<dbReference type="PANTHER" id="PTHR33938">
    <property type="entry name" value="FERULOYL ESTERASE B-RELATED"/>
    <property type="match status" value="1"/>
</dbReference>
<dbReference type="Gene3D" id="3.40.50.1820">
    <property type="entry name" value="alpha/beta hydrolase"/>
    <property type="match status" value="1"/>
</dbReference>
<keyword evidence="12" id="KW-1185">Reference proteome</keyword>
<keyword evidence="7" id="KW-0106">Calcium</keyword>
<comment type="similarity">
    <text evidence="1 10">Belongs to the tannase family.</text>
</comment>
<protein>
    <recommendedName>
        <fullName evidence="10">Carboxylic ester hydrolase</fullName>
        <ecNumber evidence="10">3.1.1.-</ecNumber>
    </recommendedName>
</protein>
<dbReference type="GO" id="GO:0030600">
    <property type="term" value="F:feruloyl esterase activity"/>
    <property type="evidence" value="ECO:0007669"/>
    <property type="project" value="UniProtKB-EC"/>
</dbReference>
<evidence type="ECO:0000256" key="6">
    <source>
        <dbReference type="ARBA" id="ARBA00022801"/>
    </source>
</evidence>
<evidence type="ECO:0000256" key="10">
    <source>
        <dbReference type="RuleBase" id="RU361238"/>
    </source>
</evidence>
<reference evidence="11" key="1">
    <citation type="submission" date="2022-10" db="EMBL/GenBank/DDBJ databases">
        <title>Tapping the CABI collections for fungal endophytes: first genome assemblies for Collariella, Neodidymelliopsis, Ascochyta clinopodiicola, Didymella pomorum, Didymosphaeria variabile, Neocosmospora piperis and Neocucurbitaria cava.</title>
        <authorList>
            <person name="Hill R."/>
        </authorList>
    </citation>
    <scope>NUCLEOTIDE SEQUENCE</scope>
    <source>
        <strain evidence="11">IMI 356815</strain>
    </source>
</reference>
<evidence type="ECO:0000256" key="3">
    <source>
        <dbReference type="ARBA" id="ARBA00022651"/>
    </source>
</evidence>
<dbReference type="AlphaFoldDB" id="A0A9W8XU43"/>
<name>A0A9W8XU43_9PLEO</name>